<evidence type="ECO:0000256" key="4">
    <source>
        <dbReference type="ARBA" id="ARBA00023242"/>
    </source>
</evidence>
<reference evidence="5 6" key="1">
    <citation type="submission" date="2018-02" db="EMBL/GenBank/DDBJ databases">
        <title>Draft genome of wild Prunus yedoensis var. nudiflora.</title>
        <authorList>
            <person name="Baek S."/>
            <person name="Kim J.-H."/>
            <person name="Choi K."/>
            <person name="Kim G.-B."/>
            <person name="Cho A."/>
            <person name="Jang H."/>
            <person name="Shin C.-H."/>
            <person name="Yu H.-J."/>
            <person name="Mun J.-H."/>
        </authorList>
    </citation>
    <scope>NUCLEOTIDE SEQUENCE [LARGE SCALE GENOMIC DNA]</scope>
    <source>
        <strain evidence="6">cv. Jeju island</strain>
        <tissue evidence="5">Leaf</tissue>
    </source>
</reference>
<dbReference type="STRING" id="2094558.A0A314XYH1"/>
<dbReference type="Proteomes" id="UP000250321">
    <property type="component" value="Unassembled WGS sequence"/>
</dbReference>
<dbReference type="GO" id="GO:0005737">
    <property type="term" value="C:cytoplasm"/>
    <property type="evidence" value="ECO:0007669"/>
    <property type="project" value="UniProtKB-SubCell"/>
</dbReference>
<evidence type="ECO:0000256" key="1">
    <source>
        <dbReference type="ARBA" id="ARBA00004123"/>
    </source>
</evidence>
<keyword evidence="6" id="KW-1185">Reference proteome</keyword>
<gene>
    <name evidence="5" type="ORF">Pyn_21652</name>
</gene>
<evidence type="ECO:0000313" key="5">
    <source>
        <dbReference type="EMBL" id="PQP97989.1"/>
    </source>
</evidence>
<keyword evidence="4" id="KW-0539">Nucleus</keyword>
<evidence type="ECO:0000313" key="6">
    <source>
        <dbReference type="Proteomes" id="UP000250321"/>
    </source>
</evidence>
<dbReference type="InterPro" id="IPR044159">
    <property type="entry name" value="IQM"/>
</dbReference>
<dbReference type="AlphaFoldDB" id="A0A314XYH1"/>
<accession>A0A314XYH1</accession>
<dbReference type="EMBL" id="PJQY01001947">
    <property type="protein sequence ID" value="PQP97989.1"/>
    <property type="molecule type" value="Genomic_DNA"/>
</dbReference>
<keyword evidence="3" id="KW-0963">Cytoplasm</keyword>
<dbReference type="PANTHER" id="PTHR31250">
    <property type="entry name" value="IQ DOMAIN-CONTAINING PROTEIN IQM3"/>
    <property type="match status" value="1"/>
</dbReference>
<evidence type="ECO:0000256" key="3">
    <source>
        <dbReference type="ARBA" id="ARBA00022490"/>
    </source>
</evidence>
<comment type="subcellular location">
    <subcellularLocation>
        <location evidence="2">Cytoplasm</location>
    </subcellularLocation>
    <subcellularLocation>
        <location evidence="1">Nucleus</location>
    </subcellularLocation>
</comment>
<organism evidence="5 6">
    <name type="scientific">Prunus yedoensis var. nudiflora</name>
    <dbReference type="NCBI Taxonomy" id="2094558"/>
    <lineage>
        <taxon>Eukaryota</taxon>
        <taxon>Viridiplantae</taxon>
        <taxon>Streptophyta</taxon>
        <taxon>Embryophyta</taxon>
        <taxon>Tracheophyta</taxon>
        <taxon>Spermatophyta</taxon>
        <taxon>Magnoliopsida</taxon>
        <taxon>eudicotyledons</taxon>
        <taxon>Gunneridae</taxon>
        <taxon>Pentapetalae</taxon>
        <taxon>rosids</taxon>
        <taxon>fabids</taxon>
        <taxon>Rosales</taxon>
        <taxon>Rosaceae</taxon>
        <taxon>Amygdaloideae</taxon>
        <taxon>Amygdaleae</taxon>
        <taxon>Prunus</taxon>
    </lineage>
</organism>
<proteinExistence type="predicted"/>
<dbReference type="PANTHER" id="PTHR31250:SF10">
    <property type="entry name" value="IQ DOMAIN-CONTAINING PROTEIN IQM3"/>
    <property type="match status" value="1"/>
</dbReference>
<protein>
    <submittedName>
        <fullName evidence="5">IQ domain-containing protein IQM3 isoform X1</fullName>
    </submittedName>
</protein>
<evidence type="ECO:0000256" key="2">
    <source>
        <dbReference type="ARBA" id="ARBA00004496"/>
    </source>
</evidence>
<dbReference type="OrthoDB" id="7344096at2759"/>
<dbReference type="GO" id="GO:0005634">
    <property type="term" value="C:nucleus"/>
    <property type="evidence" value="ECO:0007669"/>
    <property type="project" value="UniProtKB-SubCell"/>
</dbReference>
<name>A0A314XYH1_PRUYE</name>
<comment type="caution">
    <text evidence="5">The sequence shown here is derived from an EMBL/GenBank/DDBJ whole genome shotgun (WGS) entry which is preliminary data.</text>
</comment>
<sequence length="193" mass="22120">MEVETQTQTLLTFDKPPFSSFSPNDLGSRDFRGSEMAAVDPNATPHATKLADTAVVAEEYWWQAIDSWRLNRTTISFFDNNTTESWTSKWNRVGKNASKVGKGLSKDAKAQKLAFQHWIEAIDPRHRYGHSLHVYYEEWSKADAGQPFFYWLDVGDGKELDLKECHRSKLRNNASNILDLKRGCIMNMMLLKG</sequence>